<dbReference type="Proteomes" id="UP000838878">
    <property type="component" value="Chromosome 2"/>
</dbReference>
<dbReference type="AlphaFoldDB" id="A0A8J9UJL3"/>
<feature type="non-terminal residue" evidence="1">
    <location>
        <position position="71"/>
    </location>
</feature>
<name>A0A8J9UJL3_9NEOP</name>
<gene>
    <name evidence="1" type="ORF">BINO364_LOCUS7493</name>
</gene>
<evidence type="ECO:0000313" key="2">
    <source>
        <dbReference type="Proteomes" id="UP000838878"/>
    </source>
</evidence>
<proteinExistence type="predicted"/>
<protein>
    <submittedName>
        <fullName evidence="1">Uncharacterized protein</fullName>
    </submittedName>
</protein>
<sequence>MRRVGSAEATLLASAGRAAAAAGSADDAAPPLCNMYLPFSRDLFTDDLRDLVATENTEFWYTSGKCYKVTL</sequence>
<accession>A0A8J9UJL3</accession>
<reference evidence="1" key="1">
    <citation type="submission" date="2021-12" db="EMBL/GenBank/DDBJ databases">
        <authorList>
            <person name="Martin H S."/>
        </authorList>
    </citation>
    <scope>NUCLEOTIDE SEQUENCE</scope>
</reference>
<evidence type="ECO:0000313" key="1">
    <source>
        <dbReference type="EMBL" id="CAH0721383.1"/>
    </source>
</evidence>
<keyword evidence="2" id="KW-1185">Reference proteome</keyword>
<organism evidence="1 2">
    <name type="scientific">Brenthis ino</name>
    <name type="common">lesser marbled fritillary</name>
    <dbReference type="NCBI Taxonomy" id="405034"/>
    <lineage>
        <taxon>Eukaryota</taxon>
        <taxon>Metazoa</taxon>
        <taxon>Ecdysozoa</taxon>
        <taxon>Arthropoda</taxon>
        <taxon>Hexapoda</taxon>
        <taxon>Insecta</taxon>
        <taxon>Pterygota</taxon>
        <taxon>Neoptera</taxon>
        <taxon>Endopterygota</taxon>
        <taxon>Lepidoptera</taxon>
        <taxon>Glossata</taxon>
        <taxon>Ditrysia</taxon>
        <taxon>Papilionoidea</taxon>
        <taxon>Nymphalidae</taxon>
        <taxon>Heliconiinae</taxon>
        <taxon>Argynnini</taxon>
        <taxon>Brenthis</taxon>
    </lineage>
</organism>
<dbReference type="EMBL" id="OV170222">
    <property type="protein sequence ID" value="CAH0721383.1"/>
    <property type="molecule type" value="Genomic_DNA"/>
</dbReference>